<dbReference type="Pfam" id="PF01103">
    <property type="entry name" value="Omp85"/>
    <property type="match status" value="1"/>
</dbReference>
<dbReference type="Proteomes" id="UP000500961">
    <property type="component" value="Chromosome"/>
</dbReference>
<dbReference type="KEGG" id="ttz:FHG85_00060"/>
<dbReference type="Gene3D" id="2.40.160.50">
    <property type="entry name" value="membrane protein fhac: a member of the omp85/tpsb transporter family"/>
    <property type="match status" value="1"/>
</dbReference>
<evidence type="ECO:0000256" key="1">
    <source>
        <dbReference type="ARBA" id="ARBA00004370"/>
    </source>
</evidence>
<dbReference type="AlphaFoldDB" id="A0A7D4CPE9"/>
<comment type="subcellular location">
    <subcellularLocation>
        <location evidence="1">Membrane</location>
    </subcellularLocation>
</comment>
<reference evidence="4 5" key="1">
    <citation type="submission" date="2019-07" db="EMBL/GenBank/DDBJ databases">
        <title>Thalassofilum flectens gen. nov., sp. nov., a novel moderate thermophilic anaerobe from a shallow sea hot spring in Kunashir Island (Russia), representing a new family in the order Bacteroidales, and proposal of Thalassofilacea fam. nov.</title>
        <authorList>
            <person name="Kochetkova T.V."/>
            <person name="Podosokorskaya O.A."/>
            <person name="Novikov A."/>
            <person name="Elcheninov A.G."/>
            <person name="Toshchakov S.V."/>
            <person name="Kublanov I.V."/>
        </authorList>
    </citation>
    <scope>NUCLEOTIDE SEQUENCE [LARGE SCALE GENOMIC DNA]</scope>
    <source>
        <strain evidence="4 5">38-H</strain>
    </source>
</reference>
<dbReference type="GO" id="GO:0019867">
    <property type="term" value="C:outer membrane"/>
    <property type="evidence" value="ECO:0007669"/>
    <property type="project" value="InterPro"/>
</dbReference>
<name>A0A7D4CPE9_9BACT</name>
<organism evidence="4 5">
    <name type="scientific">Tenuifilum thalassicum</name>
    <dbReference type="NCBI Taxonomy" id="2590900"/>
    <lineage>
        <taxon>Bacteria</taxon>
        <taxon>Pseudomonadati</taxon>
        <taxon>Bacteroidota</taxon>
        <taxon>Bacteroidia</taxon>
        <taxon>Bacteroidales</taxon>
        <taxon>Tenuifilaceae</taxon>
        <taxon>Tenuifilum</taxon>
    </lineage>
</organism>
<protein>
    <submittedName>
        <fullName evidence="4">BamA/TamA family outer membrane protein</fullName>
    </submittedName>
</protein>
<dbReference type="EMBL" id="CP041345">
    <property type="protein sequence ID" value="QKG78725.1"/>
    <property type="molecule type" value="Genomic_DNA"/>
</dbReference>
<proteinExistence type="predicted"/>
<evidence type="ECO:0000313" key="4">
    <source>
        <dbReference type="EMBL" id="QKG78725.1"/>
    </source>
</evidence>
<feature type="domain" description="Bacterial surface antigen (D15)" evidence="3">
    <location>
        <begin position="114"/>
        <end position="355"/>
    </location>
</feature>
<evidence type="ECO:0000256" key="2">
    <source>
        <dbReference type="ARBA" id="ARBA00023136"/>
    </source>
</evidence>
<sequence length="359" mass="41144">MRYFLKVTLALVAVSQFFCINGFGHNSDTLKAQRYFIALPVAFYGEETSWGGGISGAYYFRCKNSRVSLVQGTALYTLKNQVSLWISPKIYTKDETAFYSGHIKANHFPNKFFGIGRNTADSLEENYTSNDFSVLLERQKILFGRIMVGMQGNFSYYSTDDYKATGALATNISGVKEKMRNGLGVVLTWENRENQFYPFIGEFYKVSLMVYSKIFGSELNFTQLKIDLRNYYNIFDEHVFALQFLANLSWGNVPFQQMPMLGGADVMRGYYQGRYRDKAMACVQGEYRFPIYKWLKGTFFGSVGDVAPYFDKLDIARSKVAYGGGLRIRVNPLRVNLRLDAAYSDRNEFAYYFTVTEAF</sequence>
<evidence type="ECO:0000313" key="5">
    <source>
        <dbReference type="Proteomes" id="UP000500961"/>
    </source>
</evidence>
<keyword evidence="5" id="KW-1185">Reference proteome</keyword>
<dbReference type="RefSeq" id="WP_173072241.1">
    <property type="nucleotide sequence ID" value="NZ_CP041345.1"/>
</dbReference>
<keyword evidence="2" id="KW-0472">Membrane</keyword>
<accession>A0A7D4CPE9</accession>
<evidence type="ECO:0000259" key="3">
    <source>
        <dbReference type="Pfam" id="PF01103"/>
    </source>
</evidence>
<dbReference type="InterPro" id="IPR000184">
    <property type="entry name" value="Bac_surfAg_D15"/>
</dbReference>
<gene>
    <name evidence="4" type="ORF">FHG85_00060</name>
</gene>